<comment type="similarity">
    <text evidence="4">Belongs to the cytochrome b5 family.</text>
</comment>
<evidence type="ECO:0000313" key="6">
    <source>
        <dbReference type="EMBL" id="KAG5465792.1"/>
    </source>
</evidence>
<evidence type="ECO:0000256" key="2">
    <source>
        <dbReference type="ARBA" id="ARBA00022723"/>
    </source>
</evidence>
<proteinExistence type="inferred from homology"/>
<gene>
    <name evidence="6" type="ORF">CUR178_00505</name>
</gene>
<name>A0A836FN35_LEIEN</name>
<dbReference type="InterPro" id="IPR050668">
    <property type="entry name" value="Cytochrome_b5"/>
</dbReference>
<dbReference type="KEGG" id="lenr:94167798"/>
<dbReference type="InterPro" id="IPR001199">
    <property type="entry name" value="Cyt_B5-like_heme/steroid-bd"/>
</dbReference>
<evidence type="ECO:0000256" key="4">
    <source>
        <dbReference type="ARBA" id="ARBA00038168"/>
    </source>
</evidence>
<dbReference type="AlphaFoldDB" id="A0A836FN35"/>
<reference evidence="6 7" key="1">
    <citation type="submission" date="2021-02" db="EMBL/GenBank/DDBJ databases">
        <title>Leishmania (Mundinia) enrietti genome sequencing and assembly.</title>
        <authorList>
            <person name="Almutairi H."/>
            <person name="Gatherer D."/>
        </authorList>
    </citation>
    <scope>NUCLEOTIDE SEQUENCE [LARGE SCALE GENOMIC DNA]</scope>
    <source>
        <strain evidence="6">CUR178</strain>
    </source>
</reference>
<dbReference type="PANTHER" id="PTHR19359:SF95">
    <property type="entry name" value="CYTOCHROME B5 TYPE B"/>
    <property type="match status" value="1"/>
</dbReference>
<dbReference type="GO" id="GO:0046872">
    <property type="term" value="F:metal ion binding"/>
    <property type="evidence" value="ECO:0007669"/>
    <property type="project" value="UniProtKB-KW"/>
</dbReference>
<keyword evidence="7" id="KW-1185">Reference proteome</keyword>
<evidence type="ECO:0000313" key="7">
    <source>
        <dbReference type="Proteomes" id="UP000674179"/>
    </source>
</evidence>
<evidence type="ECO:0000259" key="5">
    <source>
        <dbReference type="PROSITE" id="PS50255"/>
    </source>
</evidence>
<dbReference type="GeneID" id="94167798"/>
<feature type="domain" description="Cytochrome b5 heme-binding" evidence="5">
    <location>
        <begin position="1"/>
        <end position="78"/>
    </location>
</feature>
<dbReference type="SUPFAM" id="SSF55856">
    <property type="entry name" value="Cytochrome b5-like heme/steroid binding domain"/>
    <property type="match status" value="1"/>
</dbReference>
<protein>
    <recommendedName>
        <fullName evidence="5">Cytochrome b5 heme-binding domain-containing protein</fullName>
    </recommendedName>
</protein>
<dbReference type="PROSITE" id="PS50255">
    <property type="entry name" value="CYTOCHROME_B5_2"/>
    <property type="match status" value="1"/>
</dbReference>
<dbReference type="RefSeq" id="XP_067688391.1">
    <property type="nucleotide sequence ID" value="XM_067832288.1"/>
</dbReference>
<organism evidence="6 7">
    <name type="scientific">Leishmania enriettii</name>
    <dbReference type="NCBI Taxonomy" id="5663"/>
    <lineage>
        <taxon>Eukaryota</taxon>
        <taxon>Discoba</taxon>
        <taxon>Euglenozoa</taxon>
        <taxon>Kinetoplastea</taxon>
        <taxon>Metakinetoplastina</taxon>
        <taxon>Trypanosomatida</taxon>
        <taxon>Trypanosomatidae</taxon>
        <taxon>Leishmaniinae</taxon>
        <taxon>Leishmania</taxon>
    </lineage>
</organism>
<dbReference type="Proteomes" id="UP000674179">
    <property type="component" value="Chromosome 36"/>
</dbReference>
<dbReference type="EMBL" id="JAFHKP010000036">
    <property type="protein sequence ID" value="KAG5465792.1"/>
    <property type="molecule type" value="Genomic_DNA"/>
</dbReference>
<dbReference type="GO" id="GO:0020037">
    <property type="term" value="F:heme binding"/>
    <property type="evidence" value="ECO:0007669"/>
    <property type="project" value="TreeGrafter"/>
</dbReference>
<sequence>MKEYTREDVAAHCTPQDFWVIVDGHVYHLDVDFVTTLHPGGLIIMESAGKDGSVTFHEHHNAEKVMSVLEEYCIGKLRG</sequence>
<evidence type="ECO:0000256" key="1">
    <source>
        <dbReference type="ARBA" id="ARBA00022617"/>
    </source>
</evidence>
<dbReference type="SMART" id="SM01117">
    <property type="entry name" value="Cyt-b5"/>
    <property type="match status" value="1"/>
</dbReference>
<comment type="caution">
    <text evidence="6">The sequence shown here is derived from an EMBL/GenBank/DDBJ whole genome shotgun (WGS) entry which is preliminary data.</text>
</comment>
<evidence type="ECO:0000256" key="3">
    <source>
        <dbReference type="ARBA" id="ARBA00023004"/>
    </source>
</evidence>
<keyword evidence="2" id="KW-0479">Metal-binding</keyword>
<keyword evidence="1" id="KW-0349">Heme</keyword>
<dbReference type="PANTHER" id="PTHR19359">
    <property type="entry name" value="CYTOCHROME B5"/>
    <property type="match status" value="1"/>
</dbReference>
<dbReference type="GO" id="GO:0016020">
    <property type="term" value="C:membrane"/>
    <property type="evidence" value="ECO:0007669"/>
    <property type="project" value="TreeGrafter"/>
</dbReference>
<dbReference type="InterPro" id="IPR036400">
    <property type="entry name" value="Cyt_B5-like_heme/steroid_sf"/>
</dbReference>
<dbReference type="OrthoDB" id="260519at2759"/>
<keyword evidence="3" id="KW-0408">Iron</keyword>
<accession>A0A836FN35</accession>
<dbReference type="Pfam" id="PF00173">
    <property type="entry name" value="Cyt-b5"/>
    <property type="match status" value="1"/>
</dbReference>
<dbReference type="Gene3D" id="3.10.120.10">
    <property type="entry name" value="Cytochrome b5-like heme/steroid binding domain"/>
    <property type="match status" value="1"/>
</dbReference>